<organism evidence="3 4">
    <name type="scientific">Agromyces larvae</name>
    <dbReference type="NCBI Taxonomy" id="2929802"/>
    <lineage>
        <taxon>Bacteria</taxon>
        <taxon>Bacillati</taxon>
        <taxon>Actinomycetota</taxon>
        <taxon>Actinomycetes</taxon>
        <taxon>Micrococcales</taxon>
        <taxon>Microbacteriaceae</taxon>
        <taxon>Agromyces</taxon>
    </lineage>
</organism>
<reference evidence="3 4" key="1">
    <citation type="submission" date="2022-03" db="EMBL/GenBank/DDBJ databases">
        <title>Mucilaginibacter sp. isolated from the gut of Protaetia brevitarsis seulensis larvae.</title>
        <authorList>
            <person name="Won M."/>
            <person name="Kim S.-J."/>
            <person name="Kwon S.-W."/>
        </authorList>
    </citation>
    <scope>NUCLEOTIDE SEQUENCE [LARGE SCALE GENOMIC DNA]</scope>
    <source>
        <strain evidence="3 4">CFWR-12</strain>
    </source>
</reference>
<feature type="transmembrane region" description="Helical" evidence="2">
    <location>
        <begin position="52"/>
        <end position="73"/>
    </location>
</feature>
<keyword evidence="2" id="KW-1133">Transmembrane helix</keyword>
<dbReference type="Proteomes" id="UP000832097">
    <property type="component" value="Chromosome"/>
</dbReference>
<gene>
    <name evidence="3" type="ORF">MTO99_00465</name>
</gene>
<feature type="compositionally biased region" description="Basic residues" evidence="1">
    <location>
        <begin position="33"/>
        <end position="46"/>
    </location>
</feature>
<dbReference type="Pfam" id="PF13196">
    <property type="entry name" value="DUF4012"/>
    <property type="match status" value="1"/>
</dbReference>
<keyword evidence="2" id="KW-0472">Membrane</keyword>
<protein>
    <submittedName>
        <fullName evidence="3">DUF4012 domain-containing protein</fullName>
    </submittedName>
</protein>
<dbReference type="EMBL" id="CP094528">
    <property type="protein sequence ID" value="UOE44305.1"/>
    <property type="molecule type" value="Genomic_DNA"/>
</dbReference>
<accession>A0ABY4C6F5</accession>
<keyword evidence="4" id="KW-1185">Reference proteome</keyword>
<dbReference type="InterPro" id="IPR025101">
    <property type="entry name" value="DUF4012"/>
</dbReference>
<dbReference type="RefSeq" id="WP_243556001.1">
    <property type="nucleotide sequence ID" value="NZ_CP094528.1"/>
</dbReference>
<proteinExistence type="predicted"/>
<evidence type="ECO:0000313" key="4">
    <source>
        <dbReference type="Proteomes" id="UP000832097"/>
    </source>
</evidence>
<name>A0ABY4C6F5_9MICO</name>
<feature type="region of interest" description="Disordered" evidence="1">
    <location>
        <begin position="1"/>
        <end position="46"/>
    </location>
</feature>
<keyword evidence="2" id="KW-0812">Transmembrane</keyword>
<evidence type="ECO:0000256" key="1">
    <source>
        <dbReference type="SAM" id="MobiDB-lite"/>
    </source>
</evidence>
<evidence type="ECO:0000313" key="3">
    <source>
        <dbReference type="EMBL" id="UOE44305.1"/>
    </source>
</evidence>
<sequence length="636" mass="66711">MRGSRGSEKGAAGGDRAHRSSGGSHSGSGRSHGSGHHHRSSTARRRKRTRRILTWSLVGLAALLVLSLAWVGIRALLAKNELEAAVPLARQAQEQILDADAAAAPKTARDLADHAASAASLTGDPIWRLYESIPGLGPNLEVLRSISASVDRAASGAVLPLAAAAEGMDLARFAPVGNRIDLQPIVDLQEPAHQARVAMDTAAAIVEQPRVAAADVIGPLADARDEYVDLIGQARDVVGALDRATTLLPPMLGAAGPRDILLLFQNNAELRSLGGIPGALALVHADGGGIGLVQQASSSDFPRFDPPVVQLPIETRALWGDNTARYIQDATFTPQFPLAATVAREMWRQRFGQEVQTVVAVDPVMLSYLLRATGPLTLSTGDVISADNAVTFLLQDVYLRYEVAQQDAIFAEVAAAAFDALAAGGADPRALIDAFAQAGAERRILIWNADANEQAALTGTSLVGALPEGGDDEQAFGVYFNDATGSKMDRFLQLGIDVGTVTCRNDGLPLYEIHVTLTNTAPGDAATSLPAYVTGGGRYGTPPGSIRTTVHAYSELGSYNLGVKLNGEPTGYHPTSDTGYTLSKVVSTLAPGETATYTFGFLGGESGSKQPIIESTPLMTPIEPQRVALSCDSAVW</sequence>
<evidence type="ECO:0000256" key="2">
    <source>
        <dbReference type="SAM" id="Phobius"/>
    </source>
</evidence>